<sequence length="510" mass="56796">MGSLDNTNFSDSPILNEFKPLDPEEFRKQAYQTVDFIVDYYKNIEKYPVLSQVEPGYLRNHLPNTAPNKPEPFEAILKDVQEEIIPGMTNWLSPNFFAFFPATVSTAAFMGEMLCTSFNSVGFNWLASPAATELEMVVMDWLAAMLKLPKSFMFSGSGGGVIQGTTSEAILCTLVAARDRALERIGEDNVGKLVVYGSDQTHSTYVKACKIAGILPGNIRSLPTKTDTDFALSPTLVRTAIEVDVAAGLTPIYICLTVGTTSSNAVDPIDEIADVSSKYGIWLHVDAAYAGSACICPEFRQYLDGVERVDSLSLSPHKWFLTYLDCCCLWVKNPSLLVRALSTNPEYLKNKPSESNSVVDYKDWQVGTGRKFRSLRLWMVLRSYGVANLQSHIRSDIRMAKMFEGFVRADPRFEIVVPRRFALVCFRLNPGSDSEPSRIELLNRKLLDWVNSTGRVYMTHSIVGGVYMLRFAVGATLTEERHVIAAWKLIKEGADGLLVKSGSIDDRHKL</sequence>
<keyword evidence="10" id="KW-1185">Reference proteome</keyword>
<evidence type="ECO:0000313" key="9">
    <source>
        <dbReference type="EMBL" id="OVA07976.1"/>
    </source>
</evidence>
<keyword evidence="5 8" id="KW-0456">Lyase</keyword>
<proteinExistence type="inferred from homology"/>
<protein>
    <recommendedName>
        <fullName evidence="6">tyrosine decarboxylase</fullName>
        <ecNumber evidence="6">4.1.1.25</ecNumber>
    </recommendedName>
</protein>
<comment type="similarity">
    <text evidence="2 8">Belongs to the group II decarboxylase family.</text>
</comment>
<dbReference type="InParanoid" id="A0A200QBV6"/>
<keyword evidence="3" id="KW-0210">Decarboxylase</keyword>
<dbReference type="EMBL" id="MVGT01002390">
    <property type="protein sequence ID" value="OVA07976.1"/>
    <property type="molecule type" value="Genomic_DNA"/>
</dbReference>
<dbReference type="OMA" id="ERDPSHY"/>
<dbReference type="InterPro" id="IPR021115">
    <property type="entry name" value="Pyridoxal-P_BS"/>
</dbReference>
<evidence type="ECO:0000256" key="8">
    <source>
        <dbReference type="RuleBase" id="RU000382"/>
    </source>
</evidence>
<dbReference type="EC" id="4.1.1.25" evidence="6"/>
<comment type="caution">
    <text evidence="9">The sequence shown here is derived from an EMBL/GenBank/DDBJ whole genome shotgun (WGS) entry which is preliminary data.</text>
</comment>
<dbReference type="Proteomes" id="UP000195402">
    <property type="component" value="Unassembled WGS sequence"/>
</dbReference>
<evidence type="ECO:0000256" key="1">
    <source>
        <dbReference type="ARBA" id="ARBA00001933"/>
    </source>
</evidence>
<evidence type="ECO:0000256" key="2">
    <source>
        <dbReference type="ARBA" id="ARBA00009533"/>
    </source>
</evidence>
<dbReference type="STRING" id="56857.A0A200QBV6"/>
<dbReference type="PROSITE" id="PS00392">
    <property type="entry name" value="DDC_GAD_HDC_YDC"/>
    <property type="match status" value="1"/>
</dbReference>
<dbReference type="OrthoDB" id="639767at2759"/>
<dbReference type="Pfam" id="PF00282">
    <property type="entry name" value="Pyridoxal_deC"/>
    <property type="match status" value="1"/>
</dbReference>
<dbReference type="InterPro" id="IPR015422">
    <property type="entry name" value="PyrdxlP-dep_Trfase_small"/>
</dbReference>
<dbReference type="PRINTS" id="PR00800">
    <property type="entry name" value="YHDCRBOXLASE"/>
</dbReference>
<reference evidence="9 10" key="1">
    <citation type="journal article" date="2017" name="Mol. Plant">
        <title>The Genome of Medicinal Plant Macleaya cordata Provides New Insights into Benzylisoquinoline Alkaloids Metabolism.</title>
        <authorList>
            <person name="Liu X."/>
            <person name="Liu Y."/>
            <person name="Huang P."/>
            <person name="Ma Y."/>
            <person name="Qing Z."/>
            <person name="Tang Q."/>
            <person name="Cao H."/>
            <person name="Cheng P."/>
            <person name="Zheng Y."/>
            <person name="Yuan Z."/>
            <person name="Zhou Y."/>
            <person name="Liu J."/>
            <person name="Tang Z."/>
            <person name="Zhuo Y."/>
            <person name="Zhang Y."/>
            <person name="Yu L."/>
            <person name="Huang J."/>
            <person name="Yang P."/>
            <person name="Peng Q."/>
            <person name="Zhang J."/>
            <person name="Jiang W."/>
            <person name="Zhang Z."/>
            <person name="Lin K."/>
            <person name="Ro D.K."/>
            <person name="Chen X."/>
            <person name="Xiong X."/>
            <person name="Shang Y."/>
            <person name="Huang S."/>
            <person name="Zeng J."/>
        </authorList>
    </citation>
    <scope>NUCLEOTIDE SEQUENCE [LARGE SCALE GENOMIC DNA]</scope>
    <source>
        <strain evidence="10">cv. BLH2017</strain>
        <tissue evidence="9">Root</tissue>
    </source>
</reference>
<dbReference type="GO" id="GO:0004837">
    <property type="term" value="F:tyrosine decarboxylase activity"/>
    <property type="evidence" value="ECO:0007669"/>
    <property type="project" value="UniProtKB-EC"/>
</dbReference>
<evidence type="ECO:0000256" key="6">
    <source>
        <dbReference type="ARBA" id="ARBA00023470"/>
    </source>
</evidence>
<dbReference type="Gene3D" id="3.40.640.10">
    <property type="entry name" value="Type I PLP-dependent aspartate aminotransferase-like (Major domain)"/>
    <property type="match status" value="1"/>
</dbReference>
<dbReference type="SUPFAM" id="SSF53383">
    <property type="entry name" value="PLP-dependent transferases"/>
    <property type="match status" value="1"/>
</dbReference>
<dbReference type="GO" id="GO:0005737">
    <property type="term" value="C:cytoplasm"/>
    <property type="evidence" value="ECO:0007669"/>
    <property type="project" value="TreeGrafter"/>
</dbReference>
<accession>A0A200QBV6</accession>
<dbReference type="PANTHER" id="PTHR11999:SF157">
    <property type="entry name" value="TRYPTOPHAN DECARBOXYLASE 1"/>
    <property type="match status" value="1"/>
</dbReference>
<dbReference type="GO" id="GO:0019752">
    <property type="term" value="P:carboxylic acid metabolic process"/>
    <property type="evidence" value="ECO:0007669"/>
    <property type="project" value="InterPro"/>
</dbReference>
<organism evidence="9 10">
    <name type="scientific">Macleaya cordata</name>
    <name type="common">Five-seeded plume-poppy</name>
    <name type="synonym">Bocconia cordata</name>
    <dbReference type="NCBI Taxonomy" id="56857"/>
    <lineage>
        <taxon>Eukaryota</taxon>
        <taxon>Viridiplantae</taxon>
        <taxon>Streptophyta</taxon>
        <taxon>Embryophyta</taxon>
        <taxon>Tracheophyta</taxon>
        <taxon>Spermatophyta</taxon>
        <taxon>Magnoliopsida</taxon>
        <taxon>Ranunculales</taxon>
        <taxon>Papaveraceae</taxon>
        <taxon>Papaveroideae</taxon>
        <taxon>Macleaya</taxon>
    </lineage>
</organism>
<comment type="cofactor">
    <cofactor evidence="1 7 8">
        <name>pyridoxal 5'-phosphate</name>
        <dbReference type="ChEBI" id="CHEBI:597326"/>
    </cofactor>
</comment>
<dbReference type="AlphaFoldDB" id="A0A200QBV6"/>
<gene>
    <name evidence="9" type="ORF">BVC80_1433g26</name>
</gene>
<dbReference type="GO" id="GO:0006520">
    <property type="term" value="P:amino acid metabolic process"/>
    <property type="evidence" value="ECO:0007669"/>
    <property type="project" value="InterPro"/>
</dbReference>
<evidence type="ECO:0000256" key="7">
    <source>
        <dbReference type="PIRSR" id="PIRSR602129-50"/>
    </source>
</evidence>
<dbReference type="InterPro" id="IPR015421">
    <property type="entry name" value="PyrdxlP-dep_Trfase_major"/>
</dbReference>
<dbReference type="GO" id="GO:0030170">
    <property type="term" value="F:pyridoxal phosphate binding"/>
    <property type="evidence" value="ECO:0007669"/>
    <property type="project" value="InterPro"/>
</dbReference>
<dbReference type="PANTHER" id="PTHR11999">
    <property type="entry name" value="GROUP II PYRIDOXAL-5-PHOSPHATE DECARBOXYLASE"/>
    <property type="match status" value="1"/>
</dbReference>
<feature type="modified residue" description="N6-(pyridoxal phosphate)lysine" evidence="7">
    <location>
        <position position="318"/>
    </location>
</feature>
<dbReference type="Gene3D" id="1.20.1340.10">
    <property type="entry name" value="dopa decarboxylase, N-terminal domain"/>
    <property type="match status" value="1"/>
</dbReference>
<dbReference type="InterPro" id="IPR010977">
    <property type="entry name" value="Aromatic_deC"/>
</dbReference>
<dbReference type="CDD" id="cd06450">
    <property type="entry name" value="DOPA_deC_like"/>
    <property type="match status" value="1"/>
</dbReference>
<dbReference type="InterPro" id="IPR002129">
    <property type="entry name" value="PyrdxlP-dep_de-COase"/>
</dbReference>
<keyword evidence="4 7" id="KW-0663">Pyridoxal phosphate</keyword>
<dbReference type="InterPro" id="IPR015424">
    <property type="entry name" value="PyrdxlP-dep_Trfase"/>
</dbReference>
<evidence type="ECO:0000256" key="4">
    <source>
        <dbReference type="ARBA" id="ARBA00022898"/>
    </source>
</evidence>
<name>A0A200QBV6_MACCD</name>
<evidence type="ECO:0000313" key="10">
    <source>
        <dbReference type="Proteomes" id="UP000195402"/>
    </source>
</evidence>
<dbReference type="Gene3D" id="3.90.1150.10">
    <property type="entry name" value="Aspartate Aminotransferase, domain 1"/>
    <property type="match status" value="1"/>
</dbReference>
<evidence type="ECO:0000256" key="5">
    <source>
        <dbReference type="ARBA" id="ARBA00023239"/>
    </source>
</evidence>
<dbReference type="FunFam" id="3.40.640.10:FF:000025">
    <property type="entry name" value="Histidine decarboxylase"/>
    <property type="match status" value="1"/>
</dbReference>
<evidence type="ECO:0000256" key="3">
    <source>
        <dbReference type="ARBA" id="ARBA00022793"/>
    </source>
</evidence>